<organism evidence="12 13">
    <name type="scientific">Shewanella fodinae</name>
    <dbReference type="NCBI Taxonomy" id="552357"/>
    <lineage>
        <taxon>Bacteria</taxon>
        <taxon>Pseudomonadati</taxon>
        <taxon>Pseudomonadota</taxon>
        <taxon>Gammaproteobacteria</taxon>
        <taxon>Alteromonadales</taxon>
        <taxon>Shewanellaceae</taxon>
        <taxon>Shewanella</taxon>
    </lineage>
</organism>
<keyword evidence="13" id="KW-1185">Reference proteome</keyword>
<dbReference type="NCBIfam" id="TIGR01128">
    <property type="entry name" value="holA"/>
    <property type="match status" value="1"/>
</dbReference>
<evidence type="ECO:0000259" key="10">
    <source>
        <dbReference type="Pfam" id="PF06144"/>
    </source>
</evidence>
<dbReference type="SUPFAM" id="SSF48019">
    <property type="entry name" value="post-AAA+ oligomerization domain-like"/>
    <property type="match status" value="1"/>
</dbReference>
<protein>
    <recommendedName>
        <fullName evidence="2 9">DNA polymerase III subunit delta</fullName>
        <ecNumber evidence="1 9">2.7.7.7</ecNumber>
    </recommendedName>
</protein>
<keyword evidence="5" id="KW-0235">DNA replication</keyword>
<dbReference type="GO" id="GO:0009360">
    <property type="term" value="C:DNA polymerase III complex"/>
    <property type="evidence" value="ECO:0007669"/>
    <property type="project" value="UniProtKB-UniRule"/>
</dbReference>
<evidence type="ECO:0000256" key="2">
    <source>
        <dbReference type="ARBA" id="ARBA00017703"/>
    </source>
</evidence>
<dbReference type="InterPro" id="IPR005790">
    <property type="entry name" value="DNA_polIII_delta"/>
</dbReference>
<evidence type="ECO:0000256" key="8">
    <source>
        <dbReference type="ARBA" id="ARBA00049244"/>
    </source>
</evidence>
<dbReference type="Gene3D" id="1.20.272.10">
    <property type="match status" value="1"/>
</dbReference>
<evidence type="ECO:0000256" key="7">
    <source>
        <dbReference type="ARBA" id="ARBA00034754"/>
    </source>
</evidence>
<dbReference type="GO" id="GO:0003887">
    <property type="term" value="F:DNA-directed DNA polymerase activity"/>
    <property type="evidence" value="ECO:0007669"/>
    <property type="project" value="UniProtKB-UniRule"/>
</dbReference>
<dbReference type="InterPro" id="IPR010372">
    <property type="entry name" value="DNA_pol3_delta_N"/>
</dbReference>
<keyword evidence="3" id="KW-0808">Transferase</keyword>
<dbReference type="GO" id="GO:0006261">
    <property type="term" value="P:DNA-templated DNA replication"/>
    <property type="evidence" value="ECO:0007669"/>
    <property type="project" value="TreeGrafter"/>
</dbReference>
<dbReference type="Pfam" id="PF06144">
    <property type="entry name" value="DNA_pol3_delta"/>
    <property type="match status" value="1"/>
</dbReference>
<accession>A0A4R2FB96</accession>
<dbReference type="AlphaFoldDB" id="A0A4R2FB96"/>
<evidence type="ECO:0000313" key="13">
    <source>
        <dbReference type="Proteomes" id="UP000294832"/>
    </source>
</evidence>
<evidence type="ECO:0000256" key="9">
    <source>
        <dbReference type="NCBIfam" id="TIGR01128"/>
    </source>
</evidence>
<dbReference type="InterPro" id="IPR032780">
    <property type="entry name" value="DNA_pol3_delt_C"/>
</dbReference>
<dbReference type="Pfam" id="PF14840">
    <property type="entry name" value="DNA_pol3_delt_C"/>
    <property type="match status" value="1"/>
</dbReference>
<dbReference type="GO" id="GO:0003677">
    <property type="term" value="F:DNA binding"/>
    <property type="evidence" value="ECO:0007669"/>
    <property type="project" value="InterPro"/>
</dbReference>
<comment type="catalytic activity">
    <reaction evidence="8">
        <text>DNA(n) + a 2'-deoxyribonucleoside 5'-triphosphate = DNA(n+1) + diphosphate</text>
        <dbReference type="Rhea" id="RHEA:22508"/>
        <dbReference type="Rhea" id="RHEA-COMP:17339"/>
        <dbReference type="Rhea" id="RHEA-COMP:17340"/>
        <dbReference type="ChEBI" id="CHEBI:33019"/>
        <dbReference type="ChEBI" id="CHEBI:61560"/>
        <dbReference type="ChEBI" id="CHEBI:173112"/>
        <dbReference type="EC" id="2.7.7.7"/>
    </reaction>
</comment>
<feature type="domain" description="DNA polymerase III subunit delta C-terminal" evidence="11">
    <location>
        <begin position="213"/>
        <end position="329"/>
    </location>
</feature>
<dbReference type="RefSeq" id="WP_133039554.1">
    <property type="nucleotide sequence ID" value="NZ_SLWF01000020.1"/>
</dbReference>
<gene>
    <name evidence="12" type="ORF">EDC91_12038</name>
</gene>
<dbReference type="PANTHER" id="PTHR34388:SF1">
    <property type="entry name" value="DNA POLYMERASE III SUBUNIT DELTA"/>
    <property type="match status" value="1"/>
</dbReference>
<comment type="caution">
    <text evidence="12">The sequence shown here is derived from an EMBL/GenBank/DDBJ whole genome shotgun (WGS) entry which is preliminary data.</text>
</comment>
<evidence type="ECO:0000256" key="3">
    <source>
        <dbReference type="ARBA" id="ARBA00022679"/>
    </source>
</evidence>
<evidence type="ECO:0000313" key="12">
    <source>
        <dbReference type="EMBL" id="TCN82065.1"/>
    </source>
</evidence>
<evidence type="ECO:0000256" key="4">
    <source>
        <dbReference type="ARBA" id="ARBA00022695"/>
    </source>
</evidence>
<comment type="similarity">
    <text evidence="7">Belongs to the DNA polymerase HolA subunit family.</text>
</comment>
<evidence type="ECO:0000256" key="6">
    <source>
        <dbReference type="ARBA" id="ARBA00022932"/>
    </source>
</evidence>
<dbReference type="EC" id="2.7.7.7" evidence="1 9"/>
<dbReference type="InterPro" id="IPR008921">
    <property type="entry name" value="DNA_pol3_clamp-load_cplx_C"/>
</dbReference>
<dbReference type="EMBL" id="SLWF01000020">
    <property type="protein sequence ID" value="TCN82065.1"/>
    <property type="molecule type" value="Genomic_DNA"/>
</dbReference>
<dbReference type="InterPro" id="IPR027417">
    <property type="entry name" value="P-loop_NTPase"/>
</dbReference>
<dbReference type="Gene3D" id="3.40.50.300">
    <property type="entry name" value="P-loop containing nucleotide triphosphate hydrolases"/>
    <property type="match status" value="1"/>
</dbReference>
<dbReference type="PANTHER" id="PTHR34388">
    <property type="entry name" value="DNA POLYMERASE III SUBUNIT DELTA"/>
    <property type="match status" value="1"/>
</dbReference>
<name>A0A4R2FB96_9GAMM</name>
<dbReference type="SUPFAM" id="SSF52540">
    <property type="entry name" value="P-loop containing nucleoside triphosphate hydrolases"/>
    <property type="match status" value="1"/>
</dbReference>
<reference evidence="12 13" key="1">
    <citation type="submission" date="2019-03" db="EMBL/GenBank/DDBJ databases">
        <title>Freshwater and sediment microbial communities from various areas in North America, analyzing microbe dynamics in response to fracking.</title>
        <authorList>
            <person name="Lamendella R."/>
        </authorList>
    </citation>
    <scope>NUCLEOTIDE SEQUENCE [LARGE SCALE GENOMIC DNA]</scope>
    <source>
        <strain evidence="12 13">74A</strain>
    </source>
</reference>
<keyword evidence="6" id="KW-0239">DNA-directed DNA polymerase</keyword>
<dbReference type="OrthoDB" id="9770982at2"/>
<sequence>MRVYPDQLARQLTVLKPCYLLFGDDPWLLDTTKSQLLAAARAQGFAERVQLEQETNFNWQDLYNEWHAMSLFASRRIIELQLPQAKPGSDGSAMLQALLEQPNPDTVLLLTGPKLAQEQQHSKWFKLLDSKGIFVPCTTPEGPQFLRWLDSQIQHYQLQLQPDAKAMLASLYEGNLLAADQALQLLQLLANQRPVNAAELAHYFEDQSRFSVFQLSDALLANQQDKAQHMLVQLKAEDTALPIVHWALQKELTQLWQLQSALNVGHNLNQLFGQYRIWDKRKPLYQQALKRLSLEAIERMLSVSSQLELALKQQGREDWIGISHLCLMFDAEAHQQLQQFELN</sequence>
<feature type="domain" description="DNA polymerase III delta N-terminal" evidence="10">
    <location>
        <begin position="19"/>
        <end position="137"/>
    </location>
</feature>
<dbReference type="Proteomes" id="UP000294832">
    <property type="component" value="Unassembled WGS sequence"/>
</dbReference>
<evidence type="ECO:0000256" key="1">
    <source>
        <dbReference type="ARBA" id="ARBA00012417"/>
    </source>
</evidence>
<evidence type="ECO:0000259" key="11">
    <source>
        <dbReference type="Pfam" id="PF14840"/>
    </source>
</evidence>
<proteinExistence type="inferred from homology"/>
<dbReference type="Gene3D" id="1.10.8.60">
    <property type="match status" value="1"/>
</dbReference>
<keyword evidence="4" id="KW-0548">Nucleotidyltransferase</keyword>
<evidence type="ECO:0000256" key="5">
    <source>
        <dbReference type="ARBA" id="ARBA00022705"/>
    </source>
</evidence>